<evidence type="ECO:0000256" key="4">
    <source>
        <dbReference type="ARBA" id="ARBA00022553"/>
    </source>
</evidence>
<dbReference type="SUPFAM" id="SSF56112">
    <property type="entry name" value="Protein kinase-like (PK-like)"/>
    <property type="match status" value="2"/>
</dbReference>
<dbReference type="PANTHER" id="PTHR24056:SF548">
    <property type="entry name" value="CYCLIN-DEPENDENT KINASE A-1"/>
    <property type="match status" value="1"/>
</dbReference>
<evidence type="ECO:0000313" key="18">
    <source>
        <dbReference type="Proteomes" id="UP000827721"/>
    </source>
</evidence>
<dbReference type="SMART" id="SM00220">
    <property type="entry name" value="S_TKc"/>
    <property type="match status" value="1"/>
</dbReference>
<dbReference type="InterPro" id="IPR017441">
    <property type="entry name" value="Protein_kinase_ATP_BS"/>
</dbReference>
<evidence type="ECO:0000256" key="6">
    <source>
        <dbReference type="ARBA" id="ARBA00022679"/>
    </source>
</evidence>
<comment type="caution">
    <text evidence="17">The sequence shown here is derived from an EMBL/GenBank/DDBJ whole genome shotgun (WGS) entry which is preliminary data.</text>
</comment>
<dbReference type="EC" id="2.7.11.22" evidence="2"/>
<evidence type="ECO:0000256" key="14">
    <source>
        <dbReference type="PROSITE-ProRule" id="PRU10141"/>
    </source>
</evidence>
<dbReference type="InterPro" id="IPR000719">
    <property type="entry name" value="Prot_kinase_dom"/>
</dbReference>
<name>A0ABQ8HBW7_9ROSI</name>
<comment type="catalytic activity">
    <reaction evidence="13">
        <text>L-seryl-[protein] + ATP = O-phospho-L-seryl-[protein] + ADP + H(+)</text>
        <dbReference type="Rhea" id="RHEA:17989"/>
        <dbReference type="Rhea" id="RHEA-COMP:9863"/>
        <dbReference type="Rhea" id="RHEA-COMP:11604"/>
        <dbReference type="ChEBI" id="CHEBI:15378"/>
        <dbReference type="ChEBI" id="CHEBI:29999"/>
        <dbReference type="ChEBI" id="CHEBI:30616"/>
        <dbReference type="ChEBI" id="CHEBI:83421"/>
        <dbReference type="ChEBI" id="CHEBI:456216"/>
        <dbReference type="EC" id="2.7.11.22"/>
    </reaction>
</comment>
<protein>
    <recommendedName>
        <fullName evidence="2">cyclin-dependent kinase</fullName>
        <ecNumber evidence="2">2.7.11.22</ecNumber>
    </recommendedName>
</protein>
<dbReference type="EMBL" id="JAFEMO010000012">
    <property type="protein sequence ID" value="KAH7553975.1"/>
    <property type="molecule type" value="Genomic_DNA"/>
</dbReference>
<feature type="binding site" evidence="14">
    <location>
        <position position="49"/>
    </location>
    <ligand>
        <name>ATP</name>
        <dbReference type="ChEBI" id="CHEBI:30616"/>
    </ligand>
</feature>
<keyword evidence="6" id="KW-0808">Transferase</keyword>
<keyword evidence="3 15" id="KW-0723">Serine/threonine-protein kinase</keyword>
<sequence>MFSFNCLLYCWQMVQYERLEKIGKGTYGEVYKGQHLSNNETVALKRIRKHVPGAEITEISLLQGMQHENIVRLLDVQKTETDLYLIFEYLDMDFKKYMKSYPDFGKDPRNIKTFLHQILRGIAYCHSRRVLHRDLKPKNLLVDLCTNTLKLADFGLAREFSITFRTYTPKVGTRLYRAPEILLGSTDYSTPVDVWAVGCIFAEMVNLKPLFPGKSQIEQLHMIFSMLGTPNEDTWPGVTCLPDFRLWSHNFTSKDLATVVPNLEPSGVDLLSKMLCMDPNKRITVQSALEHEYFTKDGFDLTTVVPNLELAGVDLLSKMLCMDPNKRITAKSALEHEYFKKDGFVP</sequence>
<evidence type="ECO:0000256" key="10">
    <source>
        <dbReference type="ARBA" id="ARBA00022840"/>
    </source>
</evidence>
<dbReference type="Proteomes" id="UP000827721">
    <property type="component" value="Unassembled WGS sequence"/>
</dbReference>
<evidence type="ECO:0000313" key="17">
    <source>
        <dbReference type="EMBL" id="KAH7553975.1"/>
    </source>
</evidence>
<evidence type="ECO:0000256" key="3">
    <source>
        <dbReference type="ARBA" id="ARBA00022527"/>
    </source>
</evidence>
<comment type="catalytic activity">
    <reaction evidence="12">
        <text>L-threonyl-[protein] + ATP = O-phospho-L-threonyl-[protein] + ADP + H(+)</text>
        <dbReference type="Rhea" id="RHEA:46608"/>
        <dbReference type="Rhea" id="RHEA-COMP:11060"/>
        <dbReference type="Rhea" id="RHEA-COMP:11605"/>
        <dbReference type="ChEBI" id="CHEBI:15378"/>
        <dbReference type="ChEBI" id="CHEBI:30013"/>
        <dbReference type="ChEBI" id="CHEBI:30616"/>
        <dbReference type="ChEBI" id="CHEBI:61977"/>
        <dbReference type="ChEBI" id="CHEBI:456216"/>
        <dbReference type="EC" id="2.7.11.22"/>
    </reaction>
</comment>
<keyword evidence="4" id="KW-0597">Phosphoprotein</keyword>
<dbReference type="InterPro" id="IPR011009">
    <property type="entry name" value="Kinase-like_dom_sf"/>
</dbReference>
<evidence type="ECO:0000256" key="9">
    <source>
        <dbReference type="ARBA" id="ARBA00022777"/>
    </source>
</evidence>
<evidence type="ECO:0000256" key="1">
    <source>
        <dbReference type="ARBA" id="ARBA00006485"/>
    </source>
</evidence>
<proteinExistence type="inferred from homology"/>
<organism evidence="17 18">
    <name type="scientific">Xanthoceras sorbifolium</name>
    <dbReference type="NCBI Taxonomy" id="99658"/>
    <lineage>
        <taxon>Eukaryota</taxon>
        <taxon>Viridiplantae</taxon>
        <taxon>Streptophyta</taxon>
        <taxon>Embryophyta</taxon>
        <taxon>Tracheophyta</taxon>
        <taxon>Spermatophyta</taxon>
        <taxon>Magnoliopsida</taxon>
        <taxon>eudicotyledons</taxon>
        <taxon>Gunneridae</taxon>
        <taxon>Pentapetalae</taxon>
        <taxon>rosids</taxon>
        <taxon>malvids</taxon>
        <taxon>Sapindales</taxon>
        <taxon>Sapindaceae</taxon>
        <taxon>Xanthoceroideae</taxon>
        <taxon>Xanthoceras</taxon>
    </lineage>
</organism>
<comment type="similarity">
    <text evidence="1">Belongs to the protein kinase superfamily. CMGC Ser/Thr protein kinase family. CDC2/CDKX subfamily.</text>
</comment>
<evidence type="ECO:0000256" key="12">
    <source>
        <dbReference type="ARBA" id="ARBA00047811"/>
    </source>
</evidence>
<accession>A0ABQ8HBW7</accession>
<evidence type="ECO:0000256" key="8">
    <source>
        <dbReference type="ARBA" id="ARBA00022776"/>
    </source>
</evidence>
<dbReference type="Gene3D" id="1.10.510.10">
    <property type="entry name" value="Transferase(Phosphotransferase) domain 1"/>
    <property type="match status" value="2"/>
</dbReference>
<feature type="domain" description="Protein kinase" evidence="16">
    <location>
        <begin position="16"/>
        <end position="294"/>
    </location>
</feature>
<keyword evidence="11" id="KW-0131">Cell cycle</keyword>
<dbReference type="InterPro" id="IPR050108">
    <property type="entry name" value="CDK"/>
</dbReference>
<dbReference type="PROSITE" id="PS00107">
    <property type="entry name" value="PROTEIN_KINASE_ATP"/>
    <property type="match status" value="1"/>
</dbReference>
<keyword evidence="7 14" id="KW-0547">Nucleotide-binding</keyword>
<keyword evidence="10 14" id="KW-0067">ATP-binding</keyword>
<evidence type="ECO:0000259" key="16">
    <source>
        <dbReference type="PROSITE" id="PS50011"/>
    </source>
</evidence>
<evidence type="ECO:0000256" key="13">
    <source>
        <dbReference type="ARBA" id="ARBA00048367"/>
    </source>
</evidence>
<keyword evidence="18" id="KW-1185">Reference proteome</keyword>
<evidence type="ECO:0000256" key="11">
    <source>
        <dbReference type="ARBA" id="ARBA00023306"/>
    </source>
</evidence>
<dbReference type="Pfam" id="PF00069">
    <property type="entry name" value="Pkinase"/>
    <property type="match status" value="1"/>
</dbReference>
<keyword evidence="5" id="KW-0132">Cell division</keyword>
<dbReference type="Gene3D" id="3.30.200.20">
    <property type="entry name" value="Phosphorylase Kinase, domain 1"/>
    <property type="match status" value="1"/>
</dbReference>
<keyword evidence="9" id="KW-0418">Kinase</keyword>
<dbReference type="PROSITE" id="PS50011">
    <property type="entry name" value="PROTEIN_KINASE_DOM"/>
    <property type="match status" value="1"/>
</dbReference>
<reference evidence="17 18" key="1">
    <citation type="submission" date="2021-02" db="EMBL/GenBank/DDBJ databases">
        <title>Plant Genome Project.</title>
        <authorList>
            <person name="Zhang R.-G."/>
        </authorList>
    </citation>
    <scope>NUCLEOTIDE SEQUENCE [LARGE SCALE GENOMIC DNA]</scope>
    <source>
        <tissue evidence="17">Leaves</tissue>
    </source>
</reference>
<dbReference type="InterPro" id="IPR008271">
    <property type="entry name" value="Ser/Thr_kinase_AS"/>
</dbReference>
<dbReference type="PROSITE" id="PS00108">
    <property type="entry name" value="PROTEIN_KINASE_ST"/>
    <property type="match status" value="1"/>
</dbReference>
<evidence type="ECO:0000256" key="5">
    <source>
        <dbReference type="ARBA" id="ARBA00022618"/>
    </source>
</evidence>
<gene>
    <name evidence="17" type="ORF">JRO89_XS12G0089100</name>
</gene>
<evidence type="ECO:0000256" key="7">
    <source>
        <dbReference type="ARBA" id="ARBA00022741"/>
    </source>
</evidence>
<keyword evidence="8" id="KW-0498">Mitosis</keyword>
<evidence type="ECO:0000256" key="15">
    <source>
        <dbReference type="RuleBase" id="RU000304"/>
    </source>
</evidence>
<dbReference type="PANTHER" id="PTHR24056">
    <property type="entry name" value="CELL DIVISION PROTEIN KINASE"/>
    <property type="match status" value="1"/>
</dbReference>
<evidence type="ECO:0000256" key="2">
    <source>
        <dbReference type="ARBA" id="ARBA00012425"/>
    </source>
</evidence>